<evidence type="ECO:0000313" key="1">
    <source>
        <dbReference type="EMBL" id="CAG8478562.1"/>
    </source>
</evidence>
<comment type="caution">
    <text evidence="1">The sequence shown here is derived from an EMBL/GenBank/DDBJ whole genome shotgun (WGS) entry which is preliminary data.</text>
</comment>
<dbReference type="PANTHER" id="PTHR47718">
    <property type="entry name" value="OS01G0519700 PROTEIN"/>
    <property type="match status" value="1"/>
</dbReference>
<dbReference type="OrthoDB" id="2427326at2759"/>
<organism evidence="1 2">
    <name type="scientific">Dentiscutata erythropus</name>
    <dbReference type="NCBI Taxonomy" id="1348616"/>
    <lineage>
        <taxon>Eukaryota</taxon>
        <taxon>Fungi</taxon>
        <taxon>Fungi incertae sedis</taxon>
        <taxon>Mucoromycota</taxon>
        <taxon>Glomeromycotina</taxon>
        <taxon>Glomeromycetes</taxon>
        <taxon>Diversisporales</taxon>
        <taxon>Gigasporaceae</taxon>
        <taxon>Dentiscutata</taxon>
    </lineage>
</organism>
<gene>
    <name evidence="1" type="ORF">DERYTH_LOCUS1807</name>
</gene>
<dbReference type="AlphaFoldDB" id="A0A9N8W8C0"/>
<reference evidence="1" key="1">
    <citation type="submission" date="2021-06" db="EMBL/GenBank/DDBJ databases">
        <authorList>
            <person name="Kallberg Y."/>
            <person name="Tangrot J."/>
            <person name="Rosling A."/>
        </authorList>
    </citation>
    <scope>NUCLEOTIDE SEQUENCE</scope>
    <source>
        <strain evidence="1">MA453B</strain>
    </source>
</reference>
<dbReference type="Proteomes" id="UP000789405">
    <property type="component" value="Unassembled WGS sequence"/>
</dbReference>
<dbReference type="EMBL" id="CAJVPY010000535">
    <property type="protein sequence ID" value="CAG8478562.1"/>
    <property type="molecule type" value="Genomic_DNA"/>
</dbReference>
<dbReference type="PANTHER" id="PTHR47718:SF3">
    <property type="entry name" value="PROTEIN FAR1-RELATED SEQUENCE 5-LIKE"/>
    <property type="match status" value="1"/>
</dbReference>
<keyword evidence="2" id="KW-1185">Reference proteome</keyword>
<protein>
    <submittedName>
        <fullName evidence="1">8344_t:CDS:1</fullName>
    </submittedName>
</protein>
<proteinExistence type="predicted"/>
<accession>A0A9N8W8C0</accession>
<name>A0A9N8W8C0_9GLOM</name>
<evidence type="ECO:0000313" key="2">
    <source>
        <dbReference type="Proteomes" id="UP000789405"/>
    </source>
</evidence>
<sequence>MEDQPETSDQFISKDQFASEDYDDLNAIFESQDISGELYQYIENDSYENSCEKELYSDWYEDSCEEESYNDRYEDSCEEESHDQYENSYEDNETDDSILKEIYSGQTFGTFELLEKCLKRFANQKGFEIRTVRAEKDNGKWARKTYKCHHGKKYIPKKKIDPTQTRDRESICIDCDFMLQNQDSLQEFSPSLRKIPDHIMNEIQFYVQECQLGATVLKKILRNKYPTQAIYRQDLYNAIQKFKANAQVKNDAATLLEHLIQLYSEDPESYFKVDFENEAKYSRWQEFRNMNPTTGVPRVSNTIFKSIDEIFEKYLTPNSLAVQRRQIVESLLYRVEIKELDDIILQGLDQYNIGFLEDDYEEPQILISMALENCSEKNEQEESIWLIQTEAKLQTGTFQTLNNIRGQEISNKYSISSNSRKDLYGHERLLQQFIEQQFNEKQNTFNLQNDNLTELPENTNSIYNITDPLQHKGRGRPANKRYLSAIENQSSKEKKKNKRQCSICKSWYHDSRNCPVKVSQHNKENN</sequence>